<evidence type="ECO:0000313" key="4">
    <source>
        <dbReference type="Proteomes" id="UP001596915"/>
    </source>
</evidence>
<protein>
    <submittedName>
        <fullName evidence="3">Transposase</fullName>
    </submittedName>
</protein>
<sequence>MDAARRHPLDRLPRARDRDLRRQARQRHHRRGHRRLRRGQPGPARHPCPPPAAAAAARQASGRRRLHLRRRHGRRRPTAPRHPHRAASAQHHPAASGRRRLRPGELHHRLRPARGHLPQRAGQRQLEGPSGAGSDLSDGPVRRPQCGRCPEQAKCTPGAFRSLYFPTRRLHELQVKNRADQQDPDWRRLYGLRSGAEGSIEEFVDGHRGRRCRYRGLAKTHVQHVLTALAINVERLRLQEPTDGPYRPRPPTAFQQYLDKRGLPRPLWWRQGK</sequence>
<evidence type="ECO:0000259" key="2">
    <source>
        <dbReference type="Pfam" id="PF13751"/>
    </source>
</evidence>
<evidence type="ECO:0000313" key="3">
    <source>
        <dbReference type="EMBL" id="MFD0629643.1"/>
    </source>
</evidence>
<gene>
    <name evidence="3" type="ORF">ACFQ2K_50580</name>
</gene>
<feature type="compositionally biased region" description="Basic and acidic residues" evidence="1">
    <location>
        <begin position="1"/>
        <end position="22"/>
    </location>
</feature>
<comment type="caution">
    <text evidence="3">The sequence shown here is derived from an EMBL/GenBank/DDBJ whole genome shotgun (WGS) entry which is preliminary data.</text>
</comment>
<reference evidence="4" key="1">
    <citation type="journal article" date="2019" name="Int. J. Syst. Evol. Microbiol.">
        <title>The Global Catalogue of Microorganisms (GCM) 10K type strain sequencing project: providing services to taxonomists for standard genome sequencing and annotation.</title>
        <authorList>
            <consortium name="The Broad Institute Genomics Platform"/>
            <consortium name="The Broad Institute Genome Sequencing Center for Infectious Disease"/>
            <person name="Wu L."/>
            <person name="Ma J."/>
        </authorList>
    </citation>
    <scope>NUCLEOTIDE SEQUENCE [LARGE SCALE GENOMIC DNA]</scope>
    <source>
        <strain evidence="4">JCM 12607</strain>
    </source>
</reference>
<dbReference type="EMBL" id="JBHTGL010000008">
    <property type="protein sequence ID" value="MFD0629643.1"/>
    <property type="molecule type" value="Genomic_DNA"/>
</dbReference>
<dbReference type="Proteomes" id="UP001596915">
    <property type="component" value="Unassembled WGS sequence"/>
</dbReference>
<feature type="region of interest" description="Disordered" evidence="1">
    <location>
        <begin position="1"/>
        <end position="152"/>
    </location>
</feature>
<feature type="compositionally biased region" description="Low complexity" evidence="1">
    <location>
        <begin position="86"/>
        <end position="95"/>
    </location>
</feature>
<evidence type="ECO:0000256" key="1">
    <source>
        <dbReference type="SAM" id="MobiDB-lite"/>
    </source>
</evidence>
<keyword evidence="4" id="KW-1185">Reference proteome</keyword>
<proteinExistence type="predicted"/>
<dbReference type="InterPro" id="IPR025668">
    <property type="entry name" value="Tnp_DDE_dom"/>
</dbReference>
<organism evidence="3 4">
    <name type="scientific">Streptomyces sanglieri</name>
    <dbReference type="NCBI Taxonomy" id="193460"/>
    <lineage>
        <taxon>Bacteria</taxon>
        <taxon>Bacillati</taxon>
        <taxon>Actinomycetota</taxon>
        <taxon>Actinomycetes</taxon>
        <taxon>Kitasatosporales</taxon>
        <taxon>Streptomycetaceae</taxon>
        <taxon>Streptomyces</taxon>
    </lineage>
</organism>
<name>A0ABW2X7Y7_9ACTN</name>
<feature type="domain" description="Transposase DDE" evidence="2">
    <location>
        <begin position="143"/>
        <end position="236"/>
    </location>
</feature>
<accession>A0ABW2X7Y7</accession>
<feature type="compositionally biased region" description="Basic residues" evidence="1">
    <location>
        <begin position="23"/>
        <end position="38"/>
    </location>
</feature>
<dbReference type="Pfam" id="PF13751">
    <property type="entry name" value="DDE_Tnp_1_6"/>
    <property type="match status" value="1"/>
</dbReference>
<feature type="compositionally biased region" description="Basic residues" evidence="1">
    <location>
        <begin position="61"/>
        <end position="85"/>
    </location>
</feature>